<dbReference type="EC" id="5.1.3.9" evidence="4"/>
<reference evidence="7 8" key="1">
    <citation type="submission" date="2021-05" db="EMBL/GenBank/DDBJ databases">
        <title>Genome sequence of E. marmotae isolates.</title>
        <authorList>
            <person name="Binsker U."/>
            <person name="Hammerl J.A."/>
        </authorList>
    </citation>
    <scope>NUCLEOTIDE SEQUENCE [LARGE SCALE GENOMIC DNA]</scope>
    <source>
        <strain evidence="7 8">21-MO00586</strain>
    </source>
</reference>
<evidence type="ECO:0000256" key="5">
    <source>
        <dbReference type="ARBA" id="ARBA00023235"/>
    </source>
</evidence>
<dbReference type="Gene3D" id="3.20.20.70">
    <property type="entry name" value="Aldolase class I"/>
    <property type="match status" value="1"/>
</dbReference>
<evidence type="ECO:0000256" key="3">
    <source>
        <dbReference type="ARBA" id="ARBA00005081"/>
    </source>
</evidence>
<dbReference type="SUPFAM" id="SSF51366">
    <property type="entry name" value="Ribulose-phoshate binding barrel"/>
    <property type="match status" value="1"/>
</dbReference>
<organism evidence="7 8">
    <name type="scientific">Escherichia marmotae</name>
    <dbReference type="NCBI Taxonomy" id="1499973"/>
    <lineage>
        <taxon>Bacteria</taxon>
        <taxon>Pseudomonadati</taxon>
        <taxon>Pseudomonadota</taxon>
        <taxon>Gammaproteobacteria</taxon>
        <taxon>Enterobacterales</taxon>
        <taxon>Enterobacteriaceae</taxon>
        <taxon>Escherichia</taxon>
    </lineage>
</organism>
<proteinExistence type="predicted"/>
<dbReference type="InterPro" id="IPR013785">
    <property type="entry name" value="Aldolase_TIM"/>
</dbReference>
<dbReference type="PANTHER" id="PTHR36204:SF1">
    <property type="entry name" value="N-ACETYLMANNOSAMINE-6-PHOSPHATE 2-EPIMERASE-RELATED"/>
    <property type="match status" value="1"/>
</dbReference>
<dbReference type="InterPro" id="IPR007260">
    <property type="entry name" value="NanE"/>
</dbReference>
<evidence type="ECO:0000256" key="2">
    <source>
        <dbReference type="ARBA" id="ARBA00002147"/>
    </source>
</evidence>
<evidence type="ECO:0000313" key="7">
    <source>
        <dbReference type="EMBL" id="MDQ9296323.1"/>
    </source>
</evidence>
<comment type="function">
    <text evidence="2">Converts N-acetylmannosamine-6-phosphate (ManNAc-6-P) to N-acetylglucosamine-6-phosphate (GlcNAc-6-P).</text>
</comment>
<evidence type="ECO:0000256" key="6">
    <source>
        <dbReference type="ARBA" id="ARBA00023277"/>
    </source>
</evidence>
<protein>
    <recommendedName>
        <fullName evidence="4">N-acylglucosamine-6-phosphate 2-epimerase</fullName>
        <ecNumber evidence="4">5.1.3.9</ecNumber>
    </recommendedName>
</protein>
<dbReference type="EMBL" id="JAHCRT010000031">
    <property type="protein sequence ID" value="MDQ9296323.1"/>
    <property type="molecule type" value="Genomic_DNA"/>
</dbReference>
<comment type="caution">
    <text evidence="7">The sequence shown here is derived from an EMBL/GenBank/DDBJ whole genome shotgun (WGS) entry which is preliminary data.</text>
</comment>
<comment type="pathway">
    <text evidence="3">Amino-sugar metabolism; N-acetylneuraminate degradation; D-fructose 6-phosphate from N-acetylneuraminate: step 3/5.</text>
</comment>
<gene>
    <name evidence="7" type="ORF">KJE03_23200</name>
</gene>
<comment type="catalytic activity">
    <reaction evidence="1">
        <text>an N-acyl-D-glucosamine 6-phosphate = an N-acyl-D-mannosamine 6-phosphate</text>
        <dbReference type="Rhea" id="RHEA:23932"/>
        <dbReference type="ChEBI" id="CHEBI:57599"/>
        <dbReference type="ChEBI" id="CHEBI:57666"/>
        <dbReference type="EC" id="5.1.3.9"/>
    </reaction>
</comment>
<accession>A0ABU1C6Q0</accession>
<evidence type="ECO:0000313" key="8">
    <source>
        <dbReference type="Proteomes" id="UP001235723"/>
    </source>
</evidence>
<name>A0ABU1C6Q0_9ESCH</name>
<evidence type="ECO:0000256" key="4">
    <source>
        <dbReference type="ARBA" id="ARBA00013180"/>
    </source>
</evidence>
<dbReference type="RefSeq" id="WP_171873722.1">
    <property type="nucleotide sequence ID" value="NZ_JAHCRM010000072.1"/>
</dbReference>
<keyword evidence="6" id="KW-0119">Carbohydrate metabolism</keyword>
<dbReference type="InterPro" id="IPR011060">
    <property type="entry name" value="RibuloseP-bd_barrel"/>
</dbReference>
<dbReference type="Pfam" id="PF04131">
    <property type="entry name" value="NanE"/>
    <property type="match status" value="1"/>
</dbReference>
<sequence>MAAQLGGAGGIIANGAQDISVIKRQINLPIIGVINRQYNDSELCLRPAIADIHELMAAEPGLISIATGFRYRPGGEQLEDILQETRTRYPNVLLLAAVTTLEEAFFAQELGFDGITTAMYGYTPESKGQYLTDDNFTHLKTMCHTVSVPVLAEGRISTPQQAAEALHADAHSVVVGGAITRPQNITRTFVSSMASP</sequence>
<dbReference type="Proteomes" id="UP001235723">
    <property type="component" value="Unassembled WGS sequence"/>
</dbReference>
<keyword evidence="5" id="KW-0413">Isomerase</keyword>
<dbReference type="PANTHER" id="PTHR36204">
    <property type="entry name" value="N-ACETYLMANNOSAMINE-6-PHOSPHATE 2-EPIMERASE-RELATED"/>
    <property type="match status" value="1"/>
</dbReference>
<keyword evidence="8" id="KW-1185">Reference proteome</keyword>
<evidence type="ECO:0000256" key="1">
    <source>
        <dbReference type="ARBA" id="ARBA00000056"/>
    </source>
</evidence>